<evidence type="ECO:0000256" key="10">
    <source>
        <dbReference type="SAM" id="Phobius"/>
    </source>
</evidence>
<feature type="domain" description="EGF-like" evidence="12 13">
    <location>
        <begin position="278"/>
        <end position="289"/>
    </location>
</feature>
<keyword evidence="2" id="KW-1003">Cell membrane</keyword>
<keyword evidence="6 10" id="KW-0472">Membrane</keyword>
<evidence type="ECO:0000259" key="13">
    <source>
        <dbReference type="PROSITE" id="PS01186"/>
    </source>
</evidence>
<dbReference type="PANTHER" id="PTHR24037">
    <property type="entry name" value="HEART DEVELOPMENT PROTEIN WITH EGF-LIKE DOMAINS 1"/>
    <property type="match status" value="1"/>
</dbReference>
<evidence type="ECO:0000256" key="8">
    <source>
        <dbReference type="ARBA" id="ARBA00023180"/>
    </source>
</evidence>
<keyword evidence="8" id="KW-0325">Glycoprotein</keyword>
<evidence type="ECO:0000313" key="14">
    <source>
        <dbReference type="EMBL" id="CAK8690919.1"/>
    </source>
</evidence>
<name>A0ABP0GJB3_CLALP</name>
<evidence type="ECO:0000256" key="9">
    <source>
        <dbReference type="SAM" id="MobiDB-lite"/>
    </source>
</evidence>
<dbReference type="PROSITE" id="PS00022">
    <property type="entry name" value="EGF_1"/>
    <property type="match status" value="1"/>
</dbReference>
<feature type="transmembrane region" description="Helical" evidence="10">
    <location>
        <begin position="293"/>
        <end position="318"/>
    </location>
</feature>
<evidence type="ECO:0000256" key="7">
    <source>
        <dbReference type="ARBA" id="ARBA00023157"/>
    </source>
</evidence>
<evidence type="ECO:0000256" key="11">
    <source>
        <dbReference type="SAM" id="SignalP"/>
    </source>
</evidence>
<comment type="subcellular location">
    <subcellularLocation>
        <location evidence="1">Cell membrane</location>
    </subcellularLocation>
</comment>
<evidence type="ECO:0000256" key="6">
    <source>
        <dbReference type="ARBA" id="ARBA00023136"/>
    </source>
</evidence>
<dbReference type="Proteomes" id="UP001642483">
    <property type="component" value="Unassembled WGS sequence"/>
</dbReference>
<keyword evidence="7" id="KW-1015">Disulfide bond</keyword>
<feature type="region of interest" description="Disordered" evidence="9">
    <location>
        <begin position="361"/>
        <end position="416"/>
    </location>
</feature>
<evidence type="ECO:0000256" key="5">
    <source>
        <dbReference type="ARBA" id="ARBA00022737"/>
    </source>
</evidence>
<evidence type="ECO:0000259" key="12">
    <source>
        <dbReference type="PROSITE" id="PS00022"/>
    </source>
</evidence>
<feature type="chain" id="PRO_5045436263" description="EGF-like domain-containing protein" evidence="11">
    <location>
        <begin position="23"/>
        <end position="416"/>
    </location>
</feature>
<gene>
    <name evidence="14" type="ORF">CVLEPA_LOCUS23469</name>
</gene>
<keyword evidence="4 11" id="KW-0732">Signal</keyword>
<reference evidence="14 15" key="1">
    <citation type="submission" date="2024-02" db="EMBL/GenBank/DDBJ databases">
        <authorList>
            <person name="Daric V."/>
            <person name="Darras S."/>
        </authorList>
    </citation>
    <scope>NUCLEOTIDE SEQUENCE [LARGE SCALE GENOMIC DNA]</scope>
</reference>
<proteinExistence type="predicted"/>
<keyword evidence="10" id="KW-0812">Transmembrane</keyword>
<accession>A0ABP0GJB3</accession>
<dbReference type="InterPro" id="IPR000742">
    <property type="entry name" value="EGF"/>
</dbReference>
<keyword evidence="3" id="KW-0245">EGF-like domain</keyword>
<keyword evidence="5" id="KW-0677">Repeat</keyword>
<evidence type="ECO:0000256" key="1">
    <source>
        <dbReference type="ARBA" id="ARBA00004236"/>
    </source>
</evidence>
<evidence type="ECO:0000256" key="3">
    <source>
        <dbReference type="ARBA" id="ARBA00022536"/>
    </source>
</evidence>
<sequence>MKTCIKCYLLFFAAIVFHKVQAKELNMIAYEASLLSIMNEDVNLLRQKRAPEGSGGCGDFQCGSTESQTCTFTEDCSCDCVCKPGYYSDSPNESGCSIAKVFGGKVTFVDVYNETKYYEIKADVEATLDEIYNKDPNYRNVTVTDLRSGSTVATYELYYANNIAVDDDSVKQVFNDTVDCSTDNRTSSSSSLTMNVTKSCNTVIVKTVLCDTSFSDVCDEESTTCTADSKGYVSCPCKDDTYYQTNGTICIKQICTKNNQCNSPFGSCSKVSNGANYCQCMWGFSGAQCYQPWMFTLTVVAAGCGLIIIILIITLGCYCKRPKKKKPAVEQSNSTNQLKYPFSDFQPGAMRARVPGNEYASDVDMREIRSSRSSPVRSNGNRNGYTNHGYAEVDRSSSTFGAPKRTSGGRHPDDYF</sequence>
<comment type="caution">
    <text evidence="14">The sequence shown here is derived from an EMBL/GenBank/DDBJ whole genome shotgun (WGS) entry which is preliminary data.</text>
</comment>
<dbReference type="PROSITE" id="PS01186">
    <property type="entry name" value="EGF_2"/>
    <property type="match status" value="1"/>
</dbReference>
<evidence type="ECO:0000256" key="2">
    <source>
        <dbReference type="ARBA" id="ARBA00022475"/>
    </source>
</evidence>
<dbReference type="EMBL" id="CAWYQH010000119">
    <property type="protein sequence ID" value="CAK8690919.1"/>
    <property type="molecule type" value="Genomic_DNA"/>
</dbReference>
<organism evidence="14 15">
    <name type="scientific">Clavelina lepadiformis</name>
    <name type="common">Light-bulb sea squirt</name>
    <name type="synonym">Ascidia lepadiformis</name>
    <dbReference type="NCBI Taxonomy" id="159417"/>
    <lineage>
        <taxon>Eukaryota</taxon>
        <taxon>Metazoa</taxon>
        <taxon>Chordata</taxon>
        <taxon>Tunicata</taxon>
        <taxon>Ascidiacea</taxon>
        <taxon>Aplousobranchia</taxon>
        <taxon>Clavelinidae</taxon>
        <taxon>Clavelina</taxon>
    </lineage>
</organism>
<keyword evidence="15" id="KW-1185">Reference proteome</keyword>
<feature type="signal peptide" evidence="11">
    <location>
        <begin position="1"/>
        <end position="22"/>
    </location>
</feature>
<protein>
    <recommendedName>
        <fullName evidence="12 13">EGF-like domain-containing protein</fullName>
    </recommendedName>
</protein>
<keyword evidence="10" id="KW-1133">Transmembrane helix</keyword>
<evidence type="ECO:0000313" key="15">
    <source>
        <dbReference type="Proteomes" id="UP001642483"/>
    </source>
</evidence>
<feature type="compositionally biased region" description="Polar residues" evidence="9">
    <location>
        <begin position="371"/>
        <end position="386"/>
    </location>
</feature>
<dbReference type="PANTHER" id="PTHR24037:SF11">
    <property type="entry name" value="MUCIN-2-LIKE"/>
    <property type="match status" value="1"/>
</dbReference>
<evidence type="ECO:0000256" key="4">
    <source>
        <dbReference type="ARBA" id="ARBA00022729"/>
    </source>
</evidence>